<evidence type="ECO:0000313" key="4">
    <source>
        <dbReference type="Proteomes" id="UP000799437"/>
    </source>
</evidence>
<name>A0A6A6W591_9PEZI</name>
<gene>
    <name evidence="3" type="ORF">EJ05DRAFT_93818</name>
</gene>
<feature type="transmembrane region" description="Helical" evidence="1">
    <location>
        <begin position="109"/>
        <end position="127"/>
    </location>
</feature>
<dbReference type="RefSeq" id="XP_033598672.1">
    <property type="nucleotide sequence ID" value="XM_033750082.1"/>
</dbReference>
<feature type="domain" description="Apple" evidence="2">
    <location>
        <begin position="141"/>
        <end position="201"/>
    </location>
</feature>
<evidence type="ECO:0000256" key="1">
    <source>
        <dbReference type="SAM" id="Phobius"/>
    </source>
</evidence>
<evidence type="ECO:0000259" key="2">
    <source>
        <dbReference type="PROSITE" id="PS50948"/>
    </source>
</evidence>
<evidence type="ECO:0000313" key="3">
    <source>
        <dbReference type="EMBL" id="KAF2756221.1"/>
    </source>
</evidence>
<keyword evidence="1" id="KW-0472">Membrane</keyword>
<proteinExistence type="predicted"/>
<organism evidence="3 4">
    <name type="scientific">Pseudovirgaria hyperparasitica</name>
    <dbReference type="NCBI Taxonomy" id="470096"/>
    <lineage>
        <taxon>Eukaryota</taxon>
        <taxon>Fungi</taxon>
        <taxon>Dikarya</taxon>
        <taxon>Ascomycota</taxon>
        <taxon>Pezizomycotina</taxon>
        <taxon>Dothideomycetes</taxon>
        <taxon>Dothideomycetes incertae sedis</taxon>
        <taxon>Acrospermales</taxon>
        <taxon>Acrospermaceae</taxon>
        <taxon>Pseudovirgaria</taxon>
    </lineage>
</organism>
<dbReference type="AlphaFoldDB" id="A0A6A6W591"/>
<protein>
    <recommendedName>
        <fullName evidence="2">Apple domain-containing protein</fullName>
    </recommendedName>
</protein>
<dbReference type="EMBL" id="ML996576">
    <property type="protein sequence ID" value="KAF2756221.1"/>
    <property type="molecule type" value="Genomic_DNA"/>
</dbReference>
<accession>A0A6A6W591</accession>
<reference evidence="3" key="1">
    <citation type="journal article" date="2020" name="Stud. Mycol.">
        <title>101 Dothideomycetes genomes: a test case for predicting lifestyles and emergence of pathogens.</title>
        <authorList>
            <person name="Haridas S."/>
            <person name="Albert R."/>
            <person name="Binder M."/>
            <person name="Bloem J."/>
            <person name="Labutti K."/>
            <person name="Salamov A."/>
            <person name="Andreopoulos B."/>
            <person name="Baker S."/>
            <person name="Barry K."/>
            <person name="Bills G."/>
            <person name="Bluhm B."/>
            <person name="Cannon C."/>
            <person name="Castanera R."/>
            <person name="Culley D."/>
            <person name="Daum C."/>
            <person name="Ezra D."/>
            <person name="Gonzalez J."/>
            <person name="Henrissat B."/>
            <person name="Kuo A."/>
            <person name="Liang C."/>
            <person name="Lipzen A."/>
            <person name="Lutzoni F."/>
            <person name="Magnuson J."/>
            <person name="Mondo S."/>
            <person name="Nolan M."/>
            <person name="Ohm R."/>
            <person name="Pangilinan J."/>
            <person name="Park H.-J."/>
            <person name="Ramirez L."/>
            <person name="Alfaro M."/>
            <person name="Sun H."/>
            <person name="Tritt A."/>
            <person name="Yoshinaga Y."/>
            <person name="Zwiers L.-H."/>
            <person name="Turgeon B."/>
            <person name="Goodwin S."/>
            <person name="Spatafora J."/>
            <person name="Crous P."/>
            <person name="Grigoriev I."/>
        </authorList>
    </citation>
    <scope>NUCLEOTIDE SEQUENCE</scope>
    <source>
        <strain evidence="3">CBS 121739</strain>
    </source>
</reference>
<keyword evidence="4" id="KW-1185">Reference proteome</keyword>
<dbReference type="InterPro" id="IPR003609">
    <property type="entry name" value="Pan_app"/>
</dbReference>
<keyword evidence="1" id="KW-0812">Transmembrane</keyword>
<keyword evidence="1" id="KW-1133">Transmembrane helix</keyword>
<dbReference type="GeneID" id="54491136"/>
<feature type="transmembrane region" description="Helical" evidence="1">
    <location>
        <begin position="56"/>
        <end position="79"/>
    </location>
</feature>
<dbReference type="PROSITE" id="PS50948">
    <property type="entry name" value="PAN"/>
    <property type="match status" value="1"/>
</dbReference>
<sequence>MGYIYTHASCDSGSCQEPFSPLSITEMLGESLILPPLFPRVNTCLPLRNLWSVCRLVFFCMIALLDVLSDTFVAILPISPPPPDYLPVISLLHSLTTTTLAMQIHVSAILPLFLLLALSLVSTVAALPSPSSPSSCPSAICAVRGTLRPLTKPYWTSSSSTHSSSSSSSDPAVCAVQCTRDTNCATFAIGAGGCSLFDRNM</sequence>
<dbReference type="Proteomes" id="UP000799437">
    <property type="component" value="Unassembled WGS sequence"/>
</dbReference>